<reference evidence="1" key="1">
    <citation type="journal article" date="2014" name="Int. J. Syst. Evol. Microbiol.">
        <title>Complete genome sequence of Corynebacterium casei LMG S-19264T (=DSM 44701T), isolated from a smear-ripened cheese.</title>
        <authorList>
            <consortium name="US DOE Joint Genome Institute (JGI-PGF)"/>
            <person name="Walter F."/>
            <person name="Albersmeier A."/>
            <person name="Kalinowski J."/>
            <person name="Ruckert C."/>
        </authorList>
    </citation>
    <scope>NUCLEOTIDE SEQUENCE</scope>
    <source>
        <strain evidence="1">JCM 4346</strain>
    </source>
</reference>
<evidence type="ECO:0000313" key="2">
    <source>
        <dbReference type="Proteomes" id="UP000658320"/>
    </source>
</evidence>
<protein>
    <recommendedName>
        <fullName evidence="3">Cytoplasmic protein</fullName>
    </recommendedName>
</protein>
<evidence type="ECO:0008006" key="3">
    <source>
        <dbReference type="Google" id="ProtNLM"/>
    </source>
</evidence>
<name>A0A918C891_9ACTN</name>
<accession>A0A918C891</accession>
<dbReference type="Proteomes" id="UP000658320">
    <property type="component" value="Unassembled WGS sequence"/>
</dbReference>
<reference evidence="1" key="2">
    <citation type="submission" date="2020-09" db="EMBL/GenBank/DDBJ databases">
        <authorList>
            <person name="Sun Q."/>
            <person name="Ohkuma M."/>
        </authorList>
    </citation>
    <scope>NUCLEOTIDE SEQUENCE</scope>
    <source>
        <strain evidence="1">JCM 4346</strain>
    </source>
</reference>
<dbReference type="NCBIfam" id="NF038076">
    <property type="entry name" value="fam_STM4015"/>
    <property type="match status" value="1"/>
</dbReference>
<dbReference type="SUPFAM" id="SSF52047">
    <property type="entry name" value="RNI-like"/>
    <property type="match status" value="1"/>
</dbReference>
<dbReference type="InterPro" id="IPR047722">
    <property type="entry name" value="STM4015-like"/>
</dbReference>
<gene>
    <name evidence="1" type="ORF">GCM10010251_28340</name>
</gene>
<evidence type="ECO:0000313" key="1">
    <source>
        <dbReference type="EMBL" id="GGR10703.1"/>
    </source>
</evidence>
<sequence length="321" mass="34886">MDHISHLHGLPVHNFPRLEEPPSPLPAVETVAWRLSVDEDRVLGETFEESWQRFLDTVDPARVRALVLGVGAYGTENDAASPWETVKLLAGAADRLTGLEALYLADLTFEESELSWIVQDDVTPVLAAYPCLKELGVRGSGGGFDGAPGLEFHALRHEHLRVLRLENGGLPTEVAQGLAASDLPGLEHLDLWLGTEDYGRTATVADLAPVLDGGRLPSLRRLGLRNCDLQDEVAAAVASAPVVARLSSLDLSLGTLGDVGAEALLSGQPLTHLEELDLHHHYLSEPMMTRLREALEPFGVRVNLDERETDDEWGRYVAAGE</sequence>
<organism evidence="1 2">
    <name type="scientific">Streptomyces aurantiogriseus</name>
    <dbReference type="NCBI Taxonomy" id="66870"/>
    <lineage>
        <taxon>Bacteria</taxon>
        <taxon>Bacillati</taxon>
        <taxon>Actinomycetota</taxon>
        <taxon>Actinomycetes</taxon>
        <taxon>Kitasatosporales</taxon>
        <taxon>Streptomycetaceae</taxon>
        <taxon>Streptomyces</taxon>
    </lineage>
</organism>
<keyword evidence="2" id="KW-1185">Reference proteome</keyword>
<dbReference type="AlphaFoldDB" id="A0A918C891"/>
<dbReference type="InterPro" id="IPR032675">
    <property type="entry name" value="LRR_dom_sf"/>
</dbReference>
<comment type="caution">
    <text evidence="1">The sequence shown here is derived from an EMBL/GenBank/DDBJ whole genome shotgun (WGS) entry which is preliminary data.</text>
</comment>
<proteinExistence type="predicted"/>
<dbReference type="Gene3D" id="3.80.10.10">
    <property type="entry name" value="Ribonuclease Inhibitor"/>
    <property type="match status" value="1"/>
</dbReference>
<dbReference type="EMBL" id="BMSX01000005">
    <property type="protein sequence ID" value="GGR10703.1"/>
    <property type="molecule type" value="Genomic_DNA"/>
</dbReference>